<protein>
    <submittedName>
        <fullName evidence="3">FG-GAP repeat domain-containing protein</fullName>
    </submittedName>
</protein>
<dbReference type="Proteomes" id="UP001597601">
    <property type="component" value="Unassembled WGS sequence"/>
</dbReference>
<sequence>MKLNKLLVFACLALAVATMVRCGGVGDDKVNDKSTAAASGPGDVKKGQQLAAQYCRSCHQLPDPSLLDKVTWRKQVLPVMGLYLGIKYQVPDSILYLQSDNLAYLPQASVIDSVAWQHIINYYVSKAPEHLPVPKRPAPIKELPFFKIIPAPAEWVSTRALTSYVKIDESVNPHRLIVCDGMTNKVIVLNDKITTVNSSTMSGAIVDMVFQKDNISATTLGNDLWANNAKKGSVKEISIDKSGKVAIQEKLIIDKLGRPVSTTIVDLNLDNIPDYLVGQFGKMTGRLSWFEQQGSNIKEHILRDKPGCVKAIVDNKNTSRAPNIWALFAQGDEGLFKYINDGKGNFTEKRVISFPPSYGSTYFDLVDFNGDGLQDIIYTCGDNGDYSQIPKPYHGIYIYLNTGDEKFVNKYFYPMDGCYKAIVRDFDKDGKLDIAAISQFPGGTDRKEAFIYLKGRGALDFQAFTLPTNTPLTNAMTIDAGDIDGDGKTDLLVGNGFVDPVKGNKQPLFIVLKNIN</sequence>
<dbReference type="InterPro" id="IPR036909">
    <property type="entry name" value="Cyt_c-like_dom_sf"/>
</dbReference>
<keyword evidence="1 2" id="KW-0732">Signal</keyword>
<dbReference type="PANTHER" id="PTHR45460">
    <property type="entry name" value="SIMILAR TO CYSTEINE PROTEINASE"/>
    <property type="match status" value="1"/>
</dbReference>
<organism evidence="3 4">
    <name type="scientific">Mucilaginibacter antarcticus</name>
    <dbReference type="NCBI Taxonomy" id="1855725"/>
    <lineage>
        <taxon>Bacteria</taxon>
        <taxon>Pseudomonadati</taxon>
        <taxon>Bacteroidota</taxon>
        <taxon>Sphingobacteriia</taxon>
        <taxon>Sphingobacteriales</taxon>
        <taxon>Sphingobacteriaceae</taxon>
        <taxon>Mucilaginibacter</taxon>
    </lineage>
</organism>
<dbReference type="RefSeq" id="WP_377129562.1">
    <property type="nucleotide sequence ID" value="NZ_JBHUON010000022.1"/>
</dbReference>
<name>A0ABW5XSG4_9SPHI</name>
<feature type="signal peptide" evidence="2">
    <location>
        <begin position="1"/>
        <end position="22"/>
    </location>
</feature>
<dbReference type="SUPFAM" id="SSF46626">
    <property type="entry name" value="Cytochrome c"/>
    <property type="match status" value="1"/>
</dbReference>
<dbReference type="SUPFAM" id="SSF69318">
    <property type="entry name" value="Integrin alpha N-terminal domain"/>
    <property type="match status" value="1"/>
</dbReference>
<evidence type="ECO:0000256" key="1">
    <source>
        <dbReference type="ARBA" id="ARBA00022729"/>
    </source>
</evidence>
<dbReference type="InterPro" id="IPR028994">
    <property type="entry name" value="Integrin_alpha_N"/>
</dbReference>
<evidence type="ECO:0000256" key="2">
    <source>
        <dbReference type="SAM" id="SignalP"/>
    </source>
</evidence>
<dbReference type="EMBL" id="JBHUON010000022">
    <property type="protein sequence ID" value="MFD2866167.1"/>
    <property type="molecule type" value="Genomic_DNA"/>
</dbReference>
<dbReference type="Pfam" id="PF13517">
    <property type="entry name" value="FG-GAP_3"/>
    <property type="match status" value="1"/>
</dbReference>
<proteinExistence type="predicted"/>
<accession>A0ABW5XSG4</accession>
<feature type="chain" id="PRO_5045537339" evidence="2">
    <location>
        <begin position="23"/>
        <end position="516"/>
    </location>
</feature>
<evidence type="ECO:0000313" key="4">
    <source>
        <dbReference type="Proteomes" id="UP001597601"/>
    </source>
</evidence>
<dbReference type="Pfam" id="PF01839">
    <property type="entry name" value="FG-GAP"/>
    <property type="match status" value="1"/>
</dbReference>
<dbReference type="PANTHER" id="PTHR45460:SF2">
    <property type="entry name" value="ALPHA 1,3 GLUCANASE, GH71 FAMILY (EUROFUNG)"/>
    <property type="match status" value="1"/>
</dbReference>
<evidence type="ECO:0000313" key="3">
    <source>
        <dbReference type="EMBL" id="MFD2866167.1"/>
    </source>
</evidence>
<dbReference type="InterPro" id="IPR013517">
    <property type="entry name" value="FG-GAP"/>
</dbReference>
<reference evidence="4" key="1">
    <citation type="journal article" date="2019" name="Int. J. Syst. Evol. Microbiol.">
        <title>The Global Catalogue of Microorganisms (GCM) 10K type strain sequencing project: providing services to taxonomists for standard genome sequencing and annotation.</title>
        <authorList>
            <consortium name="The Broad Institute Genomics Platform"/>
            <consortium name="The Broad Institute Genome Sequencing Center for Infectious Disease"/>
            <person name="Wu L."/>
            <person name="Ma J."/>
        </authorList>
    </citation>
    <scope>NUCLEOTIDE SEQUENCE [LARGE SCALE GENOMIC DNA]</scope>
    <source>
        <strain evidence="4">KCTC 52232</strain>
    </source>
</reference>
<dbReference type="Gene3D" id="2.130.10.130">
    <property type="entry name" value="Integrin alpha, N-terminal"/>
    <property type="match status" value="1"/>
</dbReference>
<gene>
    <name evidence="3" type="ORF">ACFSYC_15830</name>
</gene>
<comment type="caution">
    <text evidence="3">The sequence shown here is derived from an EMBL/GenBank/DDBJ whole genome shotgun (WGS) entry which is preliminary data.</text>
</comment>
<keyword evidence="4" id="KW-1185">Reference proteome</keyword>